<keyword evidence="3" id="KW-1185">Reference proteome</keyword>
<protein>
    <submittedName>
        <fullName evidence="2">DUF4255 domain-containing protein</fullName>
    </submittedName>
</protein>
<gene>
    <name evidence="2" type="ORF">ACFVKH_07765</name>
</gene>
<organism evidence="2 3">
    <name type="scientific">Almyronema epifaneia S1</name>
    <dbReference type="NCBI Taxonomy" id="2991925"/>
    <lineage>
        <taxon>Bacteria</taxon>
        <taxon>Bacillati</taxon>
        <taxon>Cyanobacteriota</taxon>
        <taxon>Cyanophyceae</taxon>
        <taxon>Nodosilineales</taxon>
        <taxon>Nodosilineaceae</taxon>
        <taxon>Almyronema</taxon>
        <taxon>Almyronema epifaneia</taxon>
    </lineage>
</organism>
<evidence type="ECO:0000313" key="3">
    <source>
        <dbReference type="Proteomes" id="UP001600165"/>
    </source>
</evidence>
<comment type="caution">
    <text evidence="2">The sequence shown here is derived from an EMBL/GenBank/DDBJ whole genome shotgun (WGS) entry which is preliminary data.</text>
</comment>
<dbReference type="InterPro" id="IPR025351">
    <property type="entry name" value="Pvc16_N"/>
</dbReference>
<feature type="domain" description="Pvc16 N-terminal" evidence="1">
    <location>
        <begin position="9"/>
        <end position="195"/>
    </location>
</feature>
<sequence>MSNYLAIATVTATLQRTLQAAVQLDVEGARVTTVRPSDIGNGTPETGVNIFLYQIITNPALNNIDATPFRSRGNPVKRQAALDLYYMLSFYGNDTELAPQRLLGSVVSTLNDYRMIPAEIIRDACEDSTLSFLQDSRLADQIQQITVMPLDLNLEDLSKSWTVFFQTPYVLSIAYKVMVVLIEGDRTARRALPVRDRRTGSLAPYFNQPAVEQVLAASGRYDPILLDSNLILRGKNLKGDEATQVRVCGVNVTPTQVTATEIQLALADVPMAAIRAGVQSLQVFHPPATTRGQSPRRGVESNAAPFVLRPVVTQVEVEVVEDPIDEPRSGRLWIEVNLTVGAEQRVVVFLNEWSTEAPRDYSFEADPRTTESQAIAIPFKEVEAGDYLVRLQIDGAESQLEIDNTPGSPTENWFIGPRITIR</sequence>
<reference evidence="2 3" key="1">
    <citation type="submission" date="2024-10" db="EMBL/GenBank/DDBJ databases">
        <authorList>
            <person name="Ratan Roy A."/>
            <person name="Morales Sandoval P.H."/>
            <person name="De Los Santos Villalobos S."/>
            <person name="Chakraborty S."/>
            <person name="Mukherjee J."/>
        </authorList>
    </citation>
    <scope>NUCLEOTIDE SEQUENCE [LARGE SCALE GENOMIC DNA]</scope>
    <source>
        <strain evidence="2 3">S1</strain>
    </source>
</reference>
<dbReference type="RefSeq" id="WP_377963659.1">
    <property type="nucleotide sequence ID" value="NZ_JBHZOL010000055.1"/>
</dbReference>
<evidence type="ECO:0000259" key="1">
    <source>
        <dbReference type="Pfam" id="PF14065"/>
    </source>
</evidence>
<accession>A0ABW6IE71</accession>
<dbReference type="Proteomes" id="UP001600165">
    <property type="component" value="Unassembled WGS sequence"/>
</dbReference>
<proteinExistence type="predicted"/>
<dbReference type="Pfam" id="PF14065">
    <property type="entry name" value="Pvc16_N"/>
    <property type="match status" value="1"/>
</dbReference>
<dbReference type="EMBL" id="JBHZOL010000055">
    <property type="protein sequence ID" value="MFE4106167.1"/>
    <property type="molecule type" value="Genomic_DNA"/>
</dbReference>
<name>A0ABW6IE71_9CYAN</name>
<evidence type="ECO:0000313" key="2">
    <source>
        <dbReference type="EMBL" id="MFE4106167.1"/>
    </source>
</evidence>